<evidence type="ECO:0000256" key="11">
    <source>
        <dbReference type="PIRSR" id="PIRSR005091-3"/>
    </source>
</evidence>
<keyword evidence="6 13" id="KW-1133">Transmembrane helix</keyword>
<dbReference type="InterPro" id="IPR000917">
    <property type="entry name" value="Sulfatase_N"/>
</dbReference>
<dbReference type="PIRSF" id="PIRSF005091">
    <property type="entry name" value="Mmb_sulf_HI1246"/>
    <property type="match status" value="1"/>
</dbReference>
<evidence type="ECO:0000256" key="2">
    <source>
        <dbReference type="ARBA" id="ARBA00004936"/>
    </source>
</evidence>
<feature type="binding site" evidence="11">
    <location>
        <position position="480"/>
    </location>
    <ligand>
        <name>Mn(2+)</name>
        <dbReference type="ChEBI" id="CHEBI:29035"/>
    </ligand>
</feature>
<proteinExistence type="inferred from homology"/>
<dbReference type="GO" id="GO:0046872">
    <property type="term" value="F:metal ion binding"/>
    <property type="evidence" value="ECO:0007669"/>
    <property type="project" value="UniProtKB-KW"/>
</dbReference>
<reference evidence="15 16" key="1">
    <citation type="submission" date="2018-02" db="EMBL/GenBank/DDBJ databases">
        <title>The complete genome of two Bacillus pumilus strains from Cuatro Cienegas, Coahuila, Mexico.</title>
        <authorList>
            <person name="Zarza E."/>
            <person name="Alcaraz L.D."/>
            <person name="Aguilar-Salinas B."/>
            <person name="Islas A."/>
            <person name="Olmedo-Alvarez G."/>
        </authorList>
    </citation>
    <scope>NUCLEOTIDE SEQUENCE [LARGE SCALE GENOMIC DNA]</scope>
    <source>
        <strain evidence="15 16">145</strain>
    </source>
</reference>
<organism evidence="15 16">
    <name type="scientific">Bacillus pumilus</name>
    <name type="common">Bacillus mesentericus</name>
    <dbReference type="NCBI Taxonomy" id="1408"/>
    <lineage>
        <taxon>Bacteria</taxon>
        <taxon>Bacillati</taxon>
        <taxon>Bacillota</taxon>
        <taxon>Bacilli</taxon>
        <taxon>Bacillales</taxon>
        <taxon>Bacillaceae</taxon>
        <taxon>Bacillus</taxon>
    </lineage>
</organism>
<keyword evidence="5 13" id="KW-0812">Transmembrane</keyword>
<feature type="binding site" evidence="11">
    <location>
        <position position="479"/>
    </location>
    <ligand>
        <name>Mn(2+)</name>
        <dbReference type="ChEBI" id="CHEBI:29035"/>
    </ligand>
</feature>
<sequence length="661" mass="75636">MKTFIQKRGLGFFVIAAILLWLKTYSAYLIEFKLGISNVLQHILLFVNPISSSLFFLGFALLFKKKWQPAAIIVIHFFMSFLLYANIVYYRFFNDFITLPTVMQAGTNGGQLGDSAFSLMRWTDMFYFMDTIILIVLAVRMRRQQQTSSTTTVPVQKSKSFRLVLVSSVVIFVMNLIAAEIDRPELLSRSFDRNYLVKYLGAYNFTVFDAIQNVKSNSQRALANSNDVTDVENYLKANSADPNPAYYGKAKGMNVITISLESLQNFVIDYKVNGKEVTPFLNSLAHDNKTFYFDNFFHQTGQGKTSDAEFMMDTGLFPLSQGSVFINKAQNTYQAIPGILKKDQYTSAEFHGNTKTFWNRNEMFKSFGYDRFYDSEYYDMNEQDTKNYGLKDKPFFKESMPMLENLKQPFYSKFISLSNHFPFGMDEGDTDFEPGDFGDSVVDNYFQSAHYLDEAIEQFFNDLKKSGLYDNTVVIMYGDHYGISENHNEAMEKVTGQKIGDYENAQLMRVPLFIHVPGVKGGQIHKYSGEVDVAPTLLHLLGDDTKNYLMSGSDILSKNFKELVPFRNGDFVSKDYTKVGNNYYSNKTGEKIEPTDKASQENETVKKMLETSDKIVTEDLLRFYKPKGFTPIDRNQYDYTKKVQDEEDSSSAKGESSSSSK</sequence>
<dbReference type="EMBL" id="CP027116">
    <property type="protein sequence ID" value="AVM22990.1"/>
    <property type="molecule type" value="Genomic_DNA"/>
</dbReference>
<evidence type="ECO:0000256" key="13">
    <source>
        <dbReference type="SAM" id="Phobius"/>
    </source>
</evidence>
<evidence type="ECO:0000256" key="7">
    <source>
        <dbReference type="ARBA" id="ARBA00023136"/>
    </source>
</evidence>
<evidence type="ECO:0000256" key="10">
    <source>
        <dbReference type="PIRSR" id="PIRSR005091-2"/>
    </source>
</evidence>
<evidence type="ECO:0000313" key="16">
    <source>
        <dbReference type="Proteomes" id="UP000264960"/>
    </source>
</evidence>
<dbReference type="Pfam" id="PF00884">
    <property type="entry name" value="Sulfatase"/>
    <property type="match status" value="1"/>
</dbReference>
<keyword evidence="4 8" id="KW-1003">Cell membrane</keyword>
<evidence type="ECO:0000313" key="15">
    <source>
        <dbReference type="EMBL" id="AVM22990.1"/>
    </source>
</evidence>
<dbReference type="PANTHER" id="PTHR47371:SF3">
    <property type="entry name" value="PHOSPHOGLYCEROL TRANSFERASE I"/>
    <property type="match status" value="1"/>
</dbReference>
<feature type="domain" description="Sulfatase N-terminal" evidence="14">
    <location>
        <begin position="254"/>
        <end position="542"/>
    </location>
</feature>
<dbReference type="PANTHER" id="PTHR47371">
    <property type="entry name" value="LIPOTEICHOIC ACID SYNTHASE"/>
    <property type="match status" value="1"/>
</dbReference>
<dbReference type="Proteomes" id="UP000264960">
    <property type="component" value="Chromosome"/>
</dbReference>
<evidence type="ECO:0000256" key="4">
    <source>
        <dbReference type="ARBA" id="ARBA00022475"/>
    </source>
</evidence>
<dbReference type="CDD" id="cd16015">
    <property type="entry name" value="LTA_synthase"/>
    <property type="match status" value="1"/>
</dbReference>
<keyword evidence="7 8" id="KW-0472">Membrane</keyword>
<feature type="compositionally biased region" description="Basic and acidic residues" evidence="12">
    <location>
        <begin position="635"/>
        <end position="644"/>
    </location>
</feature>
<feature type="transmembrane region" description="Helical" evidence="13">
    <location>
        <begin position="160"/>
        <end position="179"/>
    </location>
</feature>
<dbReference type="InterPro" id="IPR012160">
    <property type="entry name" value="LtaS-like"/>
</dbReference>
<evidence type="ECO:0000259" key="14">
    <source>
        <dbReference type="Pfam" id="PF00884"/>
    </source>
</evidence>
<comment type="similarity">
    <text evidence="3 8">Belongs to the LTA synthase family.</text>
</comment>
<protein>
    <submittedName>
        <fullName evidence="15">Glycerol phosphate lipoteichoic acid synthase</fullName>
    </submittedName>
</protein>
<name>A0AAD0HKK5_BACPU</name>
<keyword evidence="10" id="KW-0464">Manganese</keyword>
<keyword evidence="10" id="KW-0479">Metal-binding</keyword>
<feature type="transmembrane region" description="Helical" evidence="13">
    <location>
        <begin position="70"/>
        <end position="92"/>
    </location>
</feature>
<feature type="active site" evidence="9">
    <location>
        <position position="305"/>
    </location>
</feature>
<dbReference type="Gene3D" id="3.30.1120.170">
    <property type="match status" value="1"/>
</dbReference>
<dbReference type="InterPro" id="IPR017850">
    <property type="entry name" value="Alkaline_phosphatase_core_sf"/>
</dbReference>
<dbReference type="AlphaFoldDB" id="A0AAD0HKK5"/>
<dbReference type="RefSeq" id="WP_117729303.1">
    <property type="nucleotide sequence ID" value="NZ_CP027116.1"/>
</dbReference>
<accession>A0AAD0HKK5</accession>
<dbReference type="GO" id="GO:0005886">
    <property type="term" value="C:plasma membrane"/>
    <property type="evidence" value="ECO:0007669"/>
    <property type="project" value="UniProtKB-SubCell"/>
</dbReference>
<feature type="transmembrane region" description="Helical" evidence="13">
    <location>
        <begin position="42"/>
        <end position="63"/>
    </location>
</feature>
<evidence type="ECO:0000256" key="6">
    <source>
        <dbReference type="ARBA" id="ARBA00022989"/>
    </source>
</evidence>
<evidence type="ECO:0000256" key="8">
    <source>
        <dbReference type="PIRNR" id="PIRNR005091"/>
    </source>
</evidence>
<evidence type="ECO:0000256" key="12">
    <source>
        <dbReference type="SAM" id="MobiDB-lite"/>
    </source>
</evidence>
<evidence type="ECO:0000256" key="1">
    <source>
        <dbReference type="ARBA" id="ARBA00004651"/>
    </source>
</evidence>
<feature type="binding site" evidence="11">
    <location>
        <position position="305"/>
    </location>
    <ligand>
        <name>Mn(2+)</name>
        <dbReference type="ChEBI" id="CHEBI:29035"/>
    </ligand>
</feature>
<dbReference type="InterPro" id="IPR050448">
    <property type="entry name" value="OpgB/LTA_synthase_biosynth"/>
</dbReference>
<dbReference type="Gene3D" id="3.40.720.10">
    <property type="entry name" value="Alkaline Phosphatase, subunit A"/>
    <property type="match status" value="1"/>
</dbReference>
<feature type="compositionally biased region" description="Low complexity" evidence="12">
    <location>
        <begin position="651"/>
        <end position="661"/>
    </location>
</feature>
<evidence type="ECO:0000256" key="3">
    <source>
        <dbReference type="ARBA" id="ARBA00009983"/>
    </source>
</evidence>
<evidence type="ECO:0000256" key="9">
    <source>
        <dbReference type="PIRSR" id="PIRSR005091-1"/>
    </source>
</evidence>
<dbReference type="SUPFAM" id="SSF53649">
    <property type="entry name" value="Alkaline phosphatase-like"/>
    <property type="match status" value="1"/>
</dbReference>
<feature type="region of interest" description="Disordered" evidence="12">
    <location>
        <begin position="628"/>
        <end position="661"/>
    </location>
</feature>
<comment type="pathway">
    <text evidence="2">Cell wall biogenesis; lipoteichoic acid biosynthesis.</text>
</comment>
<feature type="binding site" evidence="11">
    <location>
        <position position="261"/>
    </location>
    <ligand>
        <name>Mn(2+)</name>
        <dbReference type="ChEBI" id="CHEBI:29035"/>
    </ligand>
</feature>
<feature type="transmembrane region" description="Helical" evidence="13">
    <location>
        <begin position="119"/>
        <end position="139"/>
    </location>
</feature>
<evidence type="ECO:0000256" key="5">
    <source>
        <dbReference type="ARBA" id="ARBA00022692"/>
    </source>
</evidence>
<gene>
    <name evidence="15" type="ORF">C5695_03725</name>
</gene>
<comment type="subcellular location">
    <subcellularLocation>
        <location evidence="1">Cell membrane</location>
        <topology evidence="1">Multi-pass membrane protein</topology>
    </subcellularLocation>
</comment>
<feature type="binding site" evidence="10">
    <location>
        <position position="420"/>
    </location>
    <ligand>
        <name>substrate</name>
    </ligand>
</feature>